<sequence>MSCTSPERCYRIVWSRLSRSFISDFGDEFAHPTFHSTALQSIPSHQYLFRHQYGNLDQLNQSQNRTSLVNMLISLITILITTFAAACGASPLTTAPDSYCKDPDSYSYCLRSMSVVVCEGCRQKLHRDFTPSHCEEVDEVPVALLTQHHQQTIPSASRIFDLTI</sequence>
<evidence type="ECO:0000313" key="2">
    <source>
        <dbReference type="EMBL" id="ORY58891.1"/>
    </source>
</evidence>
<gene>
    <name evidence="2" type="ORF">BCR38DRAFT_71571</name>
</gene>
<keyword evidence="1" id="KW-0472">Membrane</keyword>
<organism evidence="2 3">
    <name type="scientific">Pseudomassariella vexata</name>
    <dbReference type="NCBI Taxonomy" id="1141098"/>
    <lineage>
        <taxon>Eukaryota</taxon>
        <taxon>Fungi</taxon>
        <taxon>Dikarya</taxon>
        <taxon>Ascomycota</taxon>
        <taxon>Pezizomycotina</taxon>
        <taxon>Sordariomycetes</taxon>
        <taxon>Xylariomycetidae</taxon>
        <taxon>Amphisphaeriales</taxon>
        <taxon>Pseudomassariaceae</taxon>
        <taxon>Pseudomassariella</taxon>
    </lineage>
</organism>
<reference evidence="2 3" key="1">
    <citation type="submission" date="2016-07" db="EMBL/GenBank/DDBJ databases">
        <title>Pervasive Adenine N6-methylation of Active Genes in Fungi.</title>
        <authorList>
            <consortium name="DOE Joint Genome Institute"/>
            <person name="Mondo S.J."/>
            <person name="Dannebaum R.O."/>
            <person name="Kuo R.C."/>
            <person name="Labutti K."/>
            <person name="Haridas S."/>
            <person name="Kuo A."/>
            <person name="Salamov A."/>
            <person name="Ahrendt S.R."/>
            <person name="Lipzen A."/>
            <person name="Sullivan W."/>
            <person name="Andreopoulos W.B."/>
            <person name="Clum A."/>
            <person name="Lindquist E."/>
            <person name="Daum C."/>
            <person name="Ramamoorthy G.K."/>
            <person name="Gryganskyi A."/>
            <person name="Culley D."/>
            <person name="Magnuson J.K."/>
            <person name="James T.Y."/>
            <person name="O'Malley M.A."/>
            <person name="Stajich J.E."/>
            <person name="Spatafora J.W."/>
            <person name="Visel A."/>
            <person name="Grigoriev I.V."/>
        </authorList>
    </citation>
    <scope>NUCLEOTIDE SEQUENCE [LARGE SCALE GENOMIC DNA]</scope>
    <source>
        <strain evidence="2 3">CBS 129021</strain>
    </source>
</reference>
<accession>A0A1Y2DI31</accession>
<keyword evidence="3" id="KW-1185">Reference proteome</keyword>
<dbReference type="GeneID" id="63781792"/>
<keyword evidence="1" id="KW-1133">Transmembrane helix</keyword>
<proteinExistence type="predicted"/>
<dbReference type="EMBL" id="MCFJ01000015">
    <property type="protein sequence ID" value="ORY58891.1"/>
    <property type="molecule type" value="Genomic_DNA"/>
</dbReference>
<evidence type="ECO:0000313" key="3">
    <source>
        <dbReference type="Proteomes" id="UP000193689"/>
    </source>
</evidence>
<name>A0A1Y2DI31_9PEZI</name>
<comment type="caution">
    <text evidence="2">The sequence shown here is derived from an EMBL/GenBank/DDBJ whole genome shotgun (WGS) entry which is preliminary data.</text>
</comment>
<evidence type="ECO:0000256" key="1">
    <source>
        <dbReference type="SAM" id="Phobius"/>
    </source>
</evidence>
<feature type="transmembrane region" description="Helical" evidence="1">
    <location>
        <begin position="68"/>
        <end position="92"/>
    </location>
</feature>
<dbReference type="AlphaFoldDB" id="A0A1Y2DI31"/>
<dbReference type="Proteomes" id="UP000193689">
    <property type="component" value="Unassembled WGS sequence"/>
</dbReference>
<keyword evidence="1" id="KW-0812">Transmembrane</keyword>
<protein>
    <submittedName>
        <fullName evidence="2">Uncharacterized protein</fullName>
    </submittedName>
</protein>
<dbReference type="RefSeq" id="XP_040711703.1">
    <property type="nucleotide sequence ID" value="XM_040865580.1"/>
</dbReference>
<dbReference type="InParanoid" id="A0A1Y2DI31"/>